<dbReference type="OrthoDB" id="9801841at2"/>
<dbReference type="EMBL" id="CP022196">
    <property type="protein sequence ID" value="ATG46845.1"/>
    <property type="molecule type" value="Genomic_DNA"/>
</dbReference>
<dbReference type="InterPro" id="IPR036457">
    <property type="entry name" value="PPM-type-like_dom_sf"/>
</dbReference>
<dbReference type="AlphaFoldDB" id="A0A291G9I7"/>
<protein>
    <submittedName>
        <fullName evidence="2">Serine/threonine-protein phosphatase</fullName>
    </submittedName>
</protein>
<dbReference type="SMART" id="SM00331">
    <property type="entry name" value="PP2C_SIG"/>
    <property type="match status" value="1"/>
</dbReference>
<dbReference type="InterPro" id="IPR015655">
    <property type="entry name" value="PP2C"/>
</dbReference>
<dbReference type="KEGG" id="ceh:CEW89_04270"/>
<dbReference type="PANTHER" id="PTHR47992">
    <property type="entry name" value="PROTEIN PHOSPHATASE"/>
    <property type="match status" value="1"/>
</dbReference>
<evidence type="ECO:0000259" key="1">
    <source>
        <dbReference type="PROSITE" id="PS51746"/>
    </source>
</evidence>
<dbReference type="CDD" id="cd00143">
    <property type="entry name" value="PP2Cc"/>
    <property type="match status" value="1"/>
</dbReference>
<organism evidence="2 3">
    <name type="scientific">Celeribacter ethanolicus</name>
    <dbReference type="NCBI Taxonomy" id="1758178"/>
    <lineage>
        <taxon>Bacteria</taxon>
        <taxon>Pseudomonadati</taxon>
        <taxon>Pseudomonadota</taxon>
        <taxon>Alphaproteobacteria</taxon>
        <taxon>Rhodobacterales</taxon>
        <taxon>Roseobacteraceae</taxon>
        <taxon>Celeribacter</taxon>
    </lineage>
</organism>
<dbReference type="PROSITE" id="PS51746">
    <property type="entry name" value="PPM_2"/>
    <property type="match status" value="1"/>
</dbReference>
<evidence type="ECO:0000313" key="2">
    <source>
        <dbReference type="EMBL" id="ATG46845.1"/>
    </source>
</evidence>
<dbReference type="Pfam" id="PF00481">
    <property type="entry name" value="PP2C"/>
    <property type="match status" value="1"/>
</dbReference>
<dbReference type="SMART" id="SM00332">
    <property type="entry name" value="PP2Cc"/>
    <property type="match status" value="1"/>
</dbReference>
<dbReference type="SUPFAM" id="SSF81606">
    <property type="entry name" value="PP2C-like"/>
    <property type="match status" value="1"/>
</dbReference>
<dbReference type="InterPro" id="IPR006141">
    <property type="entry name" value="Intein_N"/>
</dbReference>
<dbReference type="STRING" id="1758178.GCA_001550095_02694"/>
<dbReference type="RefSeq" id="WP_066709145.1">
    <property type="nucleotide sequence ID" value="NZ_CP022196.1"/>
</dbReference>
<accession>A0A291G9I7</accession>
<dbReference type="GO" id="GO:0016539">
    <property type="term" value="P:intein-mediated protein splicing"/>
    <property type="evidence" value="ECO:0007669"/>
    <property type="project" value="InterPro"/>
</dbReference>
<evidence type="ECO:0000313" key="3">
    <source>
        <dbReference type="Proteomes" id="UP000217935"/>
    </source>
</evidence>
<dbReference type="InterPro" id="IPR001932">
    <property type="entry name" value="PPM-type_phosphatase-like_dom"/>
</dbReference>
<gene>
    <name evidence="2" type="ORF">CEW89_04270</name>
</gene>
<dbReference type="PROSITE" id="PS50817">
    <property type="entry name" value="INTEIN_N_TER"/>
    <property type="match status" value="1"/>
</dbReference>
<dbReference type="Proteomes" id="UP000217935">
    <property type="component" value="Chromosome"/>
</dbReference>
<proteinExistence type="predicted"/>
<dbReference type="Gene3D" id="3.60.40.10">
    <property type="entry name" value="PPM-type phosphatase domain"/>
    <property type="match status" value="1"/>
</dbReference>
<dbReference type="GO" id="GO:0004722">
    <property type="term" value="F:protein serine/threonine phosphatase activity"/>
    <property type="evidence" value="ECO:0007669"/>
    <property type="project" value="InterPro"/>
</dbReference>
<feature type="domain" description="PPM-type phosphatase" evidence="1">
    <location>
        <begin position="11"/>
        <end position="245"/>
    </location>
</feature>
<reference evidence="2 3" key="1">
    <citation type="submission" date="2017-06" db="EMBL/GenBank/DDBJ databases">
        <title>Celeribacter sp. TSPH2 complete genome sequence.</title>
        <authorList>
            <person name="Woo J.-H."/>
            <person name="Kim H.-S."/>
        </authorList>
    </citation>
    <scope>NUCLEOTIDE SEQUENCE [LARGE SCALE GENOMIC DNA]</scope>
    <source>
        <strain evidence="2 3">TSPH2</strain>
    </source>
</reference>
<name>A0A291G9I7_9RHOB</name>
<sequence length="266" mass="29170">MTDLGRRFRFDSALKSDVGRVRKINEDSALCLPESGIWVVADGMGGHAAGDFASQTITGTLETVGVPVSLNDLKIRFMERLSMANARIIAHAQSLGGGTVGATLASVLIHGDRFACVWSGDSRVYRFRAGQLVQVSRDHTEVQALLDAGSITEEQAANWPRKNVITRAIGVTEIPQCDVVEDVLHDRDLFLICSDGLTEYYENDEIASVLATGEETELDRLCARFVTTAVERGGKDNISVVLFRCHEEPPERQEALWAFPEFEGTL</sequence>
<keyword evidence="3" id="KW-1185">Reference proteome</keyword>